<accession>A0A2U1QAT4</accession>
<name>A0A2U1QAT4_ARTAN</name>
<keyword evidence="2" id="KW-0472">Membrane</keyword>
<keyword evidence="2" id="KW-1133">Transmembrane helix</keyword>
<sequence>MALYCRTGLRYLAVPVLTFLGGGLVGAYVTKEAIFRDQQRCGSCGELGQTTDKWTFNGLMTKLKPSTLKDRKSVDQQPKDGDVREILETNN</sequence>
<keyword evidence="4" id="KW-1185">Reference proteome</keyword>
<comment type="caution">
    <text evidence="3">The sequence shown here is derived from an EMBL/GenBank/DDBJ whole genome shotgun (WGS) entry which is preliminary data.</text>
</comment>
<feature type="transmembrane region" description="Helical" evidence="2">
    <location>
        <begin position="12"/>
        <end position="30"/>
    </location>
</feature>
<dbReference type="EMBL" id="PKPP01000263">
    <property type="protein sequence ID" value="PWA95114.1"/>
    <property type="molecule type" value="Genomic_DNA"/>
</dbReference>
<proteinExistence type="predicted"/>
<reference evidence="3 4" key="1">
    <citation type="journal article" date="2018" name="Mol. Plant">
        <title>The genome of Artemisia annua provides insight into the evolution of Asteraceae family and artemisinin biosynthesis.</title>
        <authorList>
            <person name="Shen Q."/>
            <person name="Zhang L."/>
            <person name="Liao Z."/>
            <person name="Wang S."/>
            <person name="Yan T."/>
            <person name="Shi P."/>
            <person name="Liu M."/>
            <person name="Fu X."/>
            <person name="Pan Q."/>
            <person name="Wang Y."/>
            <person name="Lv Z."/>
            <person name="Lu X."/>
            <person name="Zhang F."/>
            <person name="Jiang W."/>
            <person name="Ma Y."/>
            <person name="Chen M."/>
            <person name="Hao X."/>
            <person name="Li L."/>
            <person name="Tang Y."/>
            <person name="Lv G."/>
            <person name="Zhou Y."/>
            <person name="Sun X."/>
            <person name="Brodelius P.E."/>
            <person name="Rose J.K.C."/>
            <person name="Tang K."/>
        </authorList>
    </citation>
    <scope>NUCLEOTIDE SEQUENCE [LARGE SCALE GENOMIC DNA]</scope>
    <source>
        <strain evidence="4">cv. Huhao1</strain>
        <tissue evidence="3">Leaf</tissue>
    </source>
</reference>
<evidence type="ECO:0000256" key="1">
    <source>
        <dbReference type="SAM" id="MobiDB-lite"/>
    </source>
</evidence>
<gene>
    <name evidence="3" type="ORF">CTI12_AA052980</name>
</gene>
<evidence type="ECO:0000313" key="4">
    <source>
        <dbReference type="Proteomes" id="UP000245207"/>
    </source>
</evidence>
<evidence type="ECO:0000256" key="2">
    <source>
        <dbReference type="SAM" id="Phobius"/>
    </source>
</evidence>
<keyword evidence="2" id="KW-0812">Transmembrane</keyword>
<protein>
    <submittedName>
        <fullName evidence="3">Uncharacterized protein</fullName>
    </submittedName>
</protein>
<dbReference type="AlphaFoldDB" id="A0A2U1QAT4"/>
<feature type="region of interest" description="Disordered" evidence="1">
    <location>
        <begin position="67"/>
        <end position="91"/>
    </location>
</feature>
<organism evidence="3 4">
    <name type="scientific">Artemisia annua</name>
    <name type="common">Sweet wormwood</name>
    <dbReference type="NCBI Taxonomy" id="35608"/>
    <lineage>
        <taxon>Eukaryota</taxon>
        <taxon>Viridiplantae</taxon>
        <taxon>Streptophyta</taxon>
        <taxon>Embryophyta</taxon>
        <taxon>Tracheophyta</taxon>
        <taxon>Spermatophyta</taxon>
        <taxon>Magnoliopsida</taxon>
        <taxon>eudicotyledons</taxon>
        <taxon>Gunneridae</taxon>
        <taxon>Pentapetalae</taxon>
        <taxon>asterids</taxon>
        <taxon>campanulids</taxon>
        <taxon>Asterales</taxon>
        <taxon>Asteraceae</taxon>
        <taxon>Asteroideae</taxon>
        <taxon>Anthemideae</taxon>
        <taxon>Artemisiinae</taxon>
        <taxon>Artemisia</taxon>
    </lineage>
</organism>
<evidence type="ECO:0000313" key="3">
    <source>
        <dbReference type="EMBL" id="PWA95114.1"/>
    </source>
</evidence>
<dbReference type="Proteomes" id="UP000245207">
    <property type="component" value="Unassembled WGS sequence"/>
</dbReference>